<proteinExistence type="predicted"/>
<reference evidence="1 2" key="1">
    <citation type="submission" date="2018-08" db="EMBL/GenBank/DDBJ databases">
        <title>Recombination of ecologically and evolutionarily significant loci maintains genetic cohesion in the Pseudomonas syringae species complex.</title>
        <authorList>
            <person name="Dillon M."/>
            <person name="Thakur S."/>
            <person name="Almeida R.N.D."/>
            <person name="Weir B.S."/>
            <person name="Guttman D.S."/>
        </authorList>
    </citation>
    <scope>NUCLEOTIDE SEQUENCE [LARGE SCALE GENOMIC DNA]</scope>
    <source>
        <strain evidence="1 2">ICMP 19473</strain>
    </source>
</reference>
<evidence type="ECO:0000313" key="1">
    <source>
        <dbReference type="EMBL" id="RMT79923.1"/>
    </source>
</evidence>
<accession>A0A3M5P7C6</accession>
<dbReference type="EMBL" id="RBTP01000048">
    <property type="protein sequence ID" value="RMT79923.1"/>
    <property type="molecule type" value="Genomic_DNA"/>
</dbReference>
<organism evidence="1 2">
    <name type="scientific">Pseudomonas viridiflava</name>
    <name type="common">Phytomonas viridiflava</name>
    <dbReference type="NCBI Taxonomy" id="33069"/>
    <lineage>
        <taxon>Bacteria</taxon>
        <taxon>Pseudomonadati</taxon>
        <taxon>Pseudomonadota</taxon>
        <taxon>Gammaproteobacteria</taxon>
        <taxon>Pseudomonadales</taxon>
        <taxon>Pseudomonadaceae</taxon>
        <taxon>Pseudomonas</taxon>
    </lineage>
</organism>
<gene>
    <name evidence="1" type="ORF">ALP40_01152</name>
</gene>
<dbReference type="Pfam" id="PF19925">
    <property type="entry name" value="DUF6388"/>
    <property type="match status" value="1"/>
</dbReference>
<name>A0A3M5P7C6_PSEVI</name>
<comment type="caution">
    <text evidence="1">The sequence shown here is derived from an EMBL/GenBank/DDBJ whole genome shotgun (WGS) entry which is preliminary data.</text>
</comment>
<dbReference type="Proteomes" id="UP000273854">
    <property type="component" value="Unassembled WGS sequence"/>
</dbReference>
<evidence type="ECO:0008006" key="3">
    <source>
        <dbReference type="Google" id="ProtNLM"/>
    </source>
</evidence>
<dbReference type="AlphaFoldDB" id="A0A3M5P7C6"/>
<dbReference type="InterPro" id="IPR045662">
    <property type="entry name" value="DUF6388"/>
</dbReference>
<protein>
    <recommendedName>
        <fullName evidence="3">DNA repair ATPase</fullName>
    </recommendedName>
</protein>
<sequence length="116" mass="13185">MADPAFDGPRPPSQIEETRMNALEWNEAALAKYLSTHPTLKDEISSLSAAEQKQQLQWAFEDEAESQGIEPWELALELIAESPEQLKQMRLEAHAQVAEALGMEWDEYCELNDIQL</sequence>
<evidence type="ECO:0000313" key="2">
    <source>
        <dbReference type="Proteomes" id="UP000273854"/>
    </source>
</evidence>